<dbReference type="OrthoDB" id="371038at2"/>
<evidence type="ECO:0000313" key="2">
    <source>
        <dbReference type="Proteomes" id="UP000005632"/>
    </source>
</evidence>
<organism evidence="1 2">
    <name type="scientific">Sphaerochaeta pleomorpha (strain ATCC BAA-1885 / DSM 22778 / Grapes)</name>
    <dbReference type="NCBI Taxonomy" id="158190"/>
    <lineage>
        <taxon>Bacteria</taxon>
        <taxon>Pseudomonadati</taxon>
        <taxon>Spirochaetota</taxon>
        <taxon>Spirochaetia</taxon>
        <taxon>Spirochaetales</taxon>
        <taxon>Sphaerochaetaceae</taxon>
        <taxon>Sphaerochaeta</taxon>
    </lineage>
</organism>
<dbReference type="KEGG" id="sgp:SpiGrapes_1541"/>
<protein>
    <submittedName>
        <fullName evidence="1">Uncharacterized protein</fullName>
    </submittedName>
</protein>
<dbReference type="HOGENOM" id="CLU_2371332_0_0_12"/>
<dbReference type="EMBL" id="CP003155">
    <property type="protein sequence ID" value="AEV29351.1"/>
    <property type="molecule type" value="Genomic_DNA"/>
</dbReference>
<sequence length="95" mass="10613">MKKQQEFSFLTEEKTIVTTPFLLDLLDSALIENIQAGNIQAAYSVMDLSINIAETLEKRSYSTDEGKQILSSVRKAMESGNVATAKQHMIEFALK</sequence>
<proteinExistence type="predicted"/>
<dbReference type="AlphaFoldDB" id="G8QVQ9"/>
<accession>G8QVQ9</accession>
<evidence type="ECO:0000313" key="1">
    <source>
        <dbReference type="EMBL" id="AEV29351.1"/>
    </source>
</evidence>
<reference evidence="1 2" key="1">
    <citation type="submission" date="2011-11" db="EMBL/GenBank/DDBJ databases">
        <title>Complete sequence of Spirochaeta sp. grapes.</title>
        <authorList>
            <consortium name="US DOE Joint Genome Institute"/>
            <person name="Lucas S."/>
            <person name="Han J."/>
            <person name="Lapidus A."/>
            <person name="Cheng J.-F."/>
            <person name="Goodwin L."/>
            <person name="Pitluck S."/>
            <person name="Peters L."/>
            <person name="Ovchinnikova G."/>
            <person name="Munk A.C."/>
            <person name="Detter J.C."/>
            <person name="Han C."/>
            <person name="Tapia R."/>
            <person name="Land M."/>
            <person name="Hauser L."/>
            <person name="Kyrpides N."/>
            <person name="Ivanova N."/>
            <person name="Pagani I."/>
            <person name="Ritalahtilisa K."/>
            <person name="Loeffler F."/>
            <person name="Woyke T."/>
        </authorList>
    </citation>
    <scope>NUCLEOTIDE SEQUENCE [LARGE SCALE GENOMIC DNA]</scope>
    <source>
        <strain evidence="2">ATCC BAA-1885 / DSM 22778 / Grapes</strain>
    </source>
</reference>
<gene>
    <name evidence="1" type="ordered locus">SpiGrapes_1541</name>
</gene>
<name>G8QVQ9_SPHPG</name>
<dbReference type="Proteomes" id="UP000005632">
    <property type="component" value="Chromosome"/>
</dbReference>
<keyword evidence="2" id="KW-1185">Reference proteome</keyword>
<dbReference type="RefSeq" id="WP_014270199.1">
    <property type="nucleotide sequence ID" value="NC_016633.1"/>
</dbReference>